<dbReference type="InterPro" id="IPR023222">
    <property type="entry name" value="PsbQ-like_dom_sf"/>
</dbReference>
<organism evidence="5 6">
    <name type="scientific">Okeania hirsuta</name>
    <dbReference type="NCBI Taxonomy" id="1458930"/>
    <lineage>
        <taxon>Bacteria</taxon>
        <taxon>Bacillati</taxon>
        <taxon>Cyanobacteriota</taxon>
        <taxon>Cyanophyceae</taxon>
        <taxon>Oscillatoriophycideae</taxon>
        <taxon>Oscillatoriales</taxon>
        <taxon>Microcoleaceae</taxon>
        <taxon>Okeania</taxon>
    </lineage>
</organism>
<gene>
    <name evidence="5" type="primary">psbQ</name>
    <name evidence="5" type="ORF">D5R40_19630</name>
</gene>
<dbReference type="GO" id="GO:0019898">
    <property type="term" value="C:extrinsic component of membrane"/>
    <property type="evidence" value="ECO:0007669"/>
    <property type="project" value="InterPro"/>
</dbReference>
<dbReference type="Pfam" id="PF05757">
    <property type="entry name" value="PsbQ"/>
    <property type="match status" value="1"/>
</dbReference>
<dbReference type="InterPro" id="IPR008797">
    <property type="entry name" value="PSII_PsbQ"/>
</dbReference>
<evidence type="ECO:0000256" key="1">
    <source>
        <dbReference type="ARBA" id="ARBA00004370"/>
    </source>
</evidence>
<name>A0A3N6PQ29_9CYAN</name>
<proteinExistence type="predicted"/>
<protein>
    <submittedName>
        <fullName evidence="5">Photosystem II protein PsbQ</fullName>
    </submittedName>
</protein>
<evidence type="ECO:0000256" key="4">
    <source>
        <dbReference type="SAM" id="SignalP"/>
    </source>
</evidence>
<dbReference type="InterPro" id="IPR017487">
    <property type="entry name" value="PSII_PsbQ_cyanobac"/>
</dbReference>
<keyword evidence="6" id="KW-1185">Reference proteome</keyword>
<comment type="subcellular location">
    <subcellularLocation>
        <location evidence="1">Membrane</location>
    </subcellularLocation>
</comment>
<dbReference type="PROSITE" id="PS51257">
    <property type="entry name" value="PROKAR_LIPOPROTEIN"/>
    <property type="match status" value="1"/>
</dbReference>
<dbReference type="SUPFAM" id="SSF101112">
    <property type="entry name" value="Oxygen-evolving enhancer protein 3"/>
    <property type="match status" value="1"/>
</dbReference>
<evidence type="ECO:0000313" key="6">
    <source>
        <dbReference type="Proteomes" id="UP000269154"/>
    </source>
</evidence>
<keyword evidence="3" id="KW-0472">Membrane</keyword>
<dbReference type="Proteomes" id="UP000269154">
    <property type="component" value="Unassembled WGS sequence"/>
</dbReference>
<dbReference type="Gene3D" id="1.20.120.290">
    <property type="entry name" value="Oxygen-evolving enhancer protein 3 (PsbQ), four-helix up-down bundle"/>
    <property type="match status" value="1"/>
</dbReference>
<dbReference type="OrthoDB" id="425184at2"/>
<keyword evidence="4" id="KW-0732">Signal</keyword>
<feature type="signal peptide" evidence="4">
    <location>
        <begin position="1"/>
        <end position="27"/>
    </location>
</feature>
<dbReference type="AlphaFoldDB" id="A0A3N6PQ29"/>
<dbReference type="GO" id="GO:0015979">
    <property type="term" value="P:photosynthesis"/>
    <property type="evidence" value="ECO:0007669"/>
    <property type="project" value="InterPro"/>
</dbReference>
<comment type="caution">
    <text evidence="5">The sequence shown here is derived from an EMBL/GenBank/DDBJ whole genome shotgun (WGS) entry which is preliminary data.</text>
</comment>
<dbReference type="NCBIfam" id="TIGR03042">
    <property type="entry name" value="PS_II_psbQ_bact"/>
    <property type="match status" value="1"/>
</dbReference>
<feature type="chain" id="PRO_5018323629" evidence="4">
    <location>
        <begin position="28"/>
        <end position="148"/>
    </location>
</feature>
<dbReference type="RefSeq" id="WP_124143389.1">
    <property type="nucleotide sequence ID" value="NZ_CAWOKI010000340.1"/>
</dbReference>
<sequence length="148" mass="16465">MMLNKRSIVAWMMALLVAFLASCGSPAPPPTYSDAQLQKIEQYTAGIVALRDRMDELKTLIQKEDWVNVDTFIHGPLGDLRSKTNYLTQSLLLPKDKAPVLDAAKEVFQDLEEIDVAAAANDKLQATNEYTKAIADFDTFFSLIPKSN</sequence>
<accession>A0A3N6PQ29</accession>
<reference evidence="5 6" key="1">
    <citation type="journal article" date="2018" name="ACS Chem. Biol.">
        <title>Ketoreductase domain dysfunction expands chemodiversity: malyngamide biosynthesis in the cyanobacterium Okeania hirsuta.</title>
        <authorList>
            <person name="Moss N.A."/>
            <person name="Leao T."/>
            <person name="Rankin M."/>
            <person name="McCullough T.M."/>
            <person name="Qu P."/>
            <person name="Korobeynikov A."/>
            <person name="Smith J.L."/>
            <person name="Gerwick L."/>
            <person name="Gerwick W.H."/>
        </authorList>
    </citation>
    <scope>NUCLEOTIDE SEQUENCE [LARGE SCALE GENOMIC DNA]</scope>
    <source>
        <strain evidence="5 6">PAB10Feb10-1</strain>
    </source>
</reference>
<keyword evidence="2" id="KW-0793">Thylakoid</keyword>
<dbReference type="GO" id="GO:0005509">
    <property type="term" value="F:calcium ion binding"/>
    <property type="evidence" value="ECO:0007669"/>
    <property type="project" value="InterPro"/>
</dbReference>
<evidence type="ECO:0000256" key="3">
    <source>
        <dbReference type="ARBA" id="ARBA00023136"/>
    </source>
</evidence>
<dbReference type="EMBL" id="RCBY01000122">
    <property type="protein sequence ID" value="RQH35892.1"/>
    <property type="molecule type" value="Genomic_DNA"/>
</dbReference>
<dbReference type="GO" id="GO:0009654">
    <property type="term" value="C:photosystem II oxygen evolving complex"/>
    <property type="evidence" value="ECO:0007669"/>
    <property type="project" value="InterPro"/>
</dbReference>
<evidence type="ECO:0000313" key="5">
    <source>
        <dbReference type="EMBL" id="RQH35892.1"/>
    </source>
</evidence>
<evidence type="ECO:0000256" key="2">
    <source>
        <dbReference type="ARBA" id="ARBA00023078"/>
    </source>
</evidence>